<name>A0AAE6TAT4_9BACT</name>
<protein>
    <submittedName>
        <fullName evidence="1">Uncharacterized protein</fullName>
    </submittedName>
</protein>
<sequence length="65" mass="7510">MIFNENHSATPASLEIFRFFRVLPEPGFPPVLRQPRLIFLKSLPAEWRLPPSIQNKKAPRKTGEP</sequence>
<dbReference type="Proteomes" id="UP000642553">
    <property type="component" value="Chromosome"/>
</dbReference>
<evidence type="ECO:0000313" key="2">
    <source>
        <dbReference type="Proteomes" id="UP000642553"/>
    </source>
</evidence>
<dbReference type="EMBL" id="CP029701">
    <property type="protein sequence ID" value="QHV63308.1"/>
    <property type="molecule type" value="Genomic_DNA"/>
</dbReference>
<proteinExistence type="predicted"/>
<gene>
    <name evidence="1" type="ORF">DMI76_08000</name>
</gene>
<dbReference type="AlphaFoldDB" id="A0AAE6TAT4"/>
<organism evidence="1 2">
    <name type="scientific">Akkermansia massiliensis</name>
    <dbReference type="NCBI Taxonomy" id="2927224"/>
    <lineage>
        <taxon>Bacteria</taxon>
        <taxon>Pseudomonadati</taxon>
        <taxon>Verrucomicrobiota</taxon>
        <taxon>Verrucomicrobiia</taxon>
        <taxon>Verrucomicrobiales</taxon>
        <taxon>Akkermansiaceae</taxon>
        <taxon>Akkermansia</taxon>
    </lineage>
</organism>
<reference evidence="1" key="1">
    <citation type="submission" date="2018-05" db="EMBL/GenBank/DDBJ databases">
        <title>Complete genome sequnece of Akkermansia muciniphila EB-AMDK-40.</title>
        <authorList>
            <person name="Nam Y.-D."/>
            <person name="Chung W.-H."/>
            <person name="Park Y.S."/>
            <person name="Kang J."/>
        </authorList>
    </citation>
    <scope>NUCLEOTIDE SEQUENCE</scope>
    <source>
        <strain evidence="1">EB-AMDK-40</strain>
    </source>
</reference>
<evidence type="ECO:0000313" key="1">
    <source>
        <dbReference type="EMBL" id="QHV63308.1"/>
    </source>
</evidence>
<accession>A0AAE6TAT4</accession>